<evidence type="ECO:0000256" key="1">
    <source>
        <dbReference type="PROSITE-ProRule" id="PRU00047"/>
    </source>
</evidence>
<dbReference type="PROSITE" id="PS50158">
    <property type="entry name" value="ZF_CCHC"/>
    <property type="match status" value="1"/>
</dbReference>
<protein>
    <recommendedName>
        <fullName evidence="2">CCHC-type domain-containing protein</fullName>
    </recommendedName>
</protein>
<evidence type="ECO:0000313" key="3">
    <source>
        <dbReference type="EMBL" id="CAI5447674.1"/>
    </source>
</evidence>
<keyword evidence="4" id="KW-1185">Reference proteome</keyword>
<comment type="caution">
    <text evidence="3">The sequence shown here is derived from an EMBL/GenBank/DDBJ whole genome shotgun (WGS) entry which is preliminary data.</text>
</comment>
<keyword evidence="1" id="KW-0479">Metal-binding</keyword>
<dbReference type="Proteomes" id="UP001152747">
    <property type="component" value="Unassembled WGS sequence"/>
</dbReference>
<proteinExistence type="predicted"/>
<dbReference type="EMBL" id="CANHGI010000004">
    <property type="protein sequence ID" value="CAI5447674.1"/>
    <property type="molecule type" value="Genomic_DNA"/>
</dbReference>
<dbReference type="AlphaFoldDB" id="A0A9P1INR7"/>
<evidence type="ECO:0000313" key="4">
    <source>
        <dbReference type="Proteomes" id="UP001152747"/>
    </source>
</evidence>
<gene>
    <name evidence="3" type="ORF">CAMP_LOCUS10311</name>
</gene>
<keyword evidence="1" id="KW-0862">Zinc</keyword>
<dbReference type="GO" id="GO:0008270">
    <property type="term" value="F:zinc ion binding"/>
    <property type="evidence" value="ECO:0007669"/>
    <property type="project" value="UniProtKB-KW"/>
</dbReference>
<keyword evidence="1" id="KW-0863">Zinc-finger</keyword>
<reference evidence="3" key="1">
    <citation type="submission" date="2022-11" db="EMBL/GenBank/DDBJ databases">
        <authorList>
            <person name="Kikuchi T."/>
        </authorList>
    </citation>
    <scope>NUCLEOTIDE SEQUENCE</scope>
    <source>
        <strain evidence="3">PS1010</strain>
    </source>
</reference>
<dbReference type="InterPro" id="IPR001878">
    <property type="entry name" value="Znf_CCHC"/>
</dbReference>
<dbReference type="GO" id="GO:0003676">
    <property type="term" value="F:nucleic acid binding"/>
    <property type="evidence" value="ECO:0007669"/>
    <property type="project" value="InterPro"/>
</dbReference>
<feature type="domain" description="CCHC-type" evidence="2">
    <location>
        <begin position="180"/>
        <end position="197"/>
    </location>
</feature>
<sequence length="217" mass="25250">MKSLILPNISFAIVSKEKSNNSNQQFGLMKDNSDILDINLRDYTFHCSCLLDIYRFVMFSADVRFSSIFPEGRYIIRNCHCASQLVSKWFWRSSTIDLRNKSTITNTGCKTNWLAKDFTVKPFMTMHGEQFDIHFYPSNAYEKKIKGCSWCYGRNTEFHHPTQCECLHDHQKRLILLLGRRCWGCLEAGHMIDDCPRFAGQVCVGMQRKPIEESFGC</sequence>
<accession>A0A9P1INR7</accession>
<evidence type="ECO:0000259" key="2">
    <source>
        <dbReference type="PROSITE" id="PS50158"/>
    </source>
</evidence>
<name>A0A9P1INR7_9PELO</name>
<organism evidence="3 4">
    <name type="scientific">Caenorhabditis angaria</name>
    <dbReference type="NCBI Taxonomy" id="860376"/>
    <lineage>
        <taxon>Eukaryota</taxon>
        <taxon>Metazoa</taxon>
        <taxon>Ecdysozoa</taxon>
        <taxon>Nematoda</taxon>
        <taxon>Chromadorea</taxon>
        <taxon>Rhabditida</taxon>
        <taxon>Rhabditina</taxon>
        <taxon>Rhabditomorpha</taxon>
        <taxon>Rhabditoidea</taxon>
        <taxon>Rhabditidae</taxon>
        <taxon>Peloderinae</taxon>
        <taxon>Caenorhabditis</taxon>
    </lineage>
</organism>